<protein>
    <submittedName>
        <fullName evidence="2">Chromosome partition protein Smc</fullName>
    </submittedName>
</protein>
<organism evidence="2 3">
    <name type="scientific">Flavimaricola marinus</name>
    <dbReference type="NCBI Taxonomy" id="1819565"/>
    <lineage>
        <taxon>Bacteria</taxon>
        <taxon>Pseudomonadati</taxon>
        <taxon>Pseudomonadota</taxon>
        <taxon>Alphaproteobacteria</taxon>
        <taxon>Rhodobacterales</taxon>
        <taxon>Paracoccaceae</taxon>
        <taxon>Flavimaricola</taxon>
    </lineage>
</organism>
<dbReference type="EMBL" id="FXZK01000008">
    <property type="protein sequence ID" value="SMY09217.1"/>
    <property type="molecule type" value="Genomic_DNA"/>
</dbReference>
<evidence type="ECO:0000313" key="3">
    <source>
        <dbReference type="Proteomes" id="UP000201613"/>
    </source>
</evidence>
<sequence length="1375" mass="153622">MNNLCVVLGNGPSLKGFDFTRLTGVHSLGMNAAYRFWDKIDWYPTYYSCLDDQLIISHHDEIYRLWKEGRIQRFFVHGSFFDYHPDCIGVPEFFSLDQVLPHWYNKRGKGQGWVSLVDNPAFKTQDTTKITTGAFATRFCAFMGHDTLALMGIDLKYVEILPEAEKAEGVALVMKETPKENPNYFFDDYQKAGDKYNIPNPDVHGNELHIQSFRLVKSDFQLNGQKTVVYNSNPNSLLHDEMVFPLRLIDSVLTSRHLAAVVVPATQFEFDAILSNFDIWSRPETAPSLDSESDNNCGLVFMFNKVIPDEVEFQIRNKFLETGMNRYFSYLKFEYLGLEGDDDKYERDYSKKVGTQGFKSGPNNQFFLTMRRARGLGDCIFQMETDCVPLAANWLTNLRKEVARSGRFWVLGTRYFGTETLAPEFKNHLNGNAVYATGDPEFCDFLDTFWEPRTRAMVRTVDKRLAYDCILEKVFVEQADSDPEVAEVLQRHGTKFRQTGLILNISGKADLKDLSPFYRRDLQDRFPDACVLHNRTAQKWAATEAAMAARLRTASQTLDHPAEHPRLLVIDMTQMGNASATGAVKSNLLRGWPQDRLLQVACPTLASLQLVRPTPAGGFSSQDVDEAAVVEAVEAFRPDVILYRQLPERPALHALAMQLIDQYDVPLVTWLMDDWPARLYSTDKALFHEVDRDLRALLARSALRLSICDAMSRAFEARYGHSFVAMANGVDPRDWAAPKAHTQGTTVLRYAGGLAPDMNAKSIQRVAQAVEELVAEGHDIRFEINTQSWWVEKSRPLFEGLKATKIEAVNRPFKAYSAWLQEADGLLISYNFDPESLRYVMFSMANKLPECLISGAALMVHGPREVATVEYAAQTDAAIVVDAPEIEAVKAGLLELCDPARRTALTETGREVALARHNLPVLSRTLADMFREVVENHGRAPRQEATAPVSEVWTQFLPAEDPPVSAGKPPVVLSYRRCADYVSQSLSAGLMPDEALQVWLQEAKVLVTKVRRARRQTVLIDAADAAAAPEALAALVADRALPVSDADVQRLQAAPPRDRIHDLIAEEAVRQSPLARRLGAELEASSTPLGEQASRSMDVAGALSDYRDRSARSQHEQALRRRESDLLHDRIARLEVALSDARAGQGAAAAEIGGLRRSLEVLEDIPGSLKQAHDALTAERAAHARLLADLDSQKARATTEQAEHEKRVATLQAQAAAAQASQKELEQKLEAQAQQIRALTTARDDAVAENRLLASRAEGLQQAQRVSQEHLRDSVRALADQDRKTGDLEQEIARQAEAATAAAARQDQIQTALSAAQSQLSELRKSLASEREKTAGLEEELTRIYNSKSWMITGPMRGTRRVLNTKVRAVENNDV</sequence>
<name>A0A238LHJ9_9RHOB</name>
<keyword evidence="3" id="KW-1185">Reference proteome</keyword>
<feature type="coiled-coil region" evidence="1">
    <location>
        <begin position="1313"/>
        <end position="1340"/>
    </location>
</feature>
<dbReference type="Gene3D" id="3.90.1480.10">
    <property type="entry name" value="Alpha-2,3-sialyltransferase"/>
    <property type="match status" value="1"/>
</dbReference>
<dbReference type="SUPFAM" id="SSF57997">
    <property type="entry name" value="Tropomyosin"/>
    <property type="match status" value="1"/>
</dbReference>
<feature type="coiled-coil region" evidence="1">
    <location>
        <begin position="1187"/>
        <end position="1242"/>
    </location>
</feature>
<reference evidence="2 3" key="1">
    <citation type="submission" date="2017-05" db="EMBL/GenBank/DDBJ databases">
        <authorList>
            <person name="Song R."/>
            <person name="Chenine A.L."/>
            <person name="Ruprecht R.M."/>
        </authorList>
    </citation>
    <scope>NUCLEOTIDE SEQUENCE [LARGE SCALE GENOMIC DNA]</scope>
    <source>
        <strain evidence="2 3">CECT 8899</strain>
    </source>
</reference>
<dbReference type="Gene3D" id="3.40.50.2000">
    <property type="entry name" value="Glycogen Phosphorylase B"/>
    <property type="match status" value="1"/>
</dbReference>
<dbReference type="Proteomes" id="UP000201613">
    <property type="component" value="Unassembled WGS sequence"/>
</dbReference>
<accession>A0A238LHJ9</accession>
<gene>
    <name evidence="2" type="primary">smc_4</name>
    <name evidence="2" type="ORF">LOM8899_03382</name>
</gene>
<evidence type="ECO:0000313" key="2">
    <source>
        <dbReference type="EMBL" id="SMY09217.1"/>
    </source>
</evidence>
<dbReference type="SUPFAM" id="SSF53756">
    <property type="entry name" value="UDP-Glycosyltransferase/glycogen phosphorylase"/>
    <property type="match status" value="1"/>
</dbReference>
<keyword evidence="1" id="KW-0175">Coiled coil</keyword>
<evidence type="ECO:0000256" key="1">
    <source>
        <dbReference type="SAM" id="Coils"/>
    </source>
</evidence>
<proteinExistence type="predicted"/>